<name>A0AAQ3S9F2_VIGMU</name>
<accession>A0AAQ3S9F2</accession>
<sequence length="129" mass="14500">MPRVFKSSTSSVSAAAGCCRNRRKYMRGGDNAAEHLLAKGDPSNSNGASKGKGKNPESGIQKHLNPDPHRLKNQRVLEAKLENKQYQITNRFTFKCLCGKKICSNFKIQCSYFQLRLESSVYKLMCPKK</sequence>
<evidence type="ECO:0000256" key="1">
    <source>
        <dbReference type="SAM" id="MobiDB-lite"/>
    </source>
</evidence>
<gene>
    <name evidence="2" type="ORF">V8G54_007801</name>
</gene>
<evidence type="ECO:0000313" key="2">
    <source>
        <dbReference type="EMBL" id="WVZ20479.1"/>
    </source>
</evidence>
<dbReference type="AlphaFoldDB" id="A0AAQ3S9F2"/>
<dbReference type="PROSITE" id="PS51257">
    <property type="entry name" value="PROKAR_LIPOPROTEIN"/>
    <property type="match status" value="1"/>
</dbReference>
<organism evidence="2 3">
    <name type="scientific">Vigna mungo</name>
    <name type="common">Black gram</name>
    <name type="synonym">Phaseolus mungo</name>
    <dbReference type="NCBI Taxonomy" id="3915"/>
    <lineage>
        <taxon>Eukaryota</taxon>
        <taxon>Viridiplantae</taxon>
        <taxon>Streptophyta</taxon>
        <taxon>Embryophyta</taxon>
        <taxon>Tracheophyta</taxon>
        <taxon>Spermatophyta</taxon>
        <taxon>Magnoliopsida</taxon>
        <taxon>eudicotyledons</taxon>
        <taxon>Gunneridae</taxon>
        <taxon>Pentapetalae</taxon>
        <taxon>rosids</taxon>
        <taxon>fabids</taxon>
        <taxon>Fabales</taxon>
        <taxon>Fabaceae</taxon>
        <taxon>Papilionoideae</taxon>
        <taxon>50 kb inversion clade</taxon>
        <taxon>NPAAA clade</taxon>
        <taxon>indigoferoid/millettioid clade</taxon>
        <taxon>Phaseoleae</taxon>
        <taxon>Vigna</taxon>
    </lineage>
</organism>
<evidence type="ECO:0000313" key="3">
    <source>
        <dbReference type="Proteomes" id="UP001374535"/>
    </source>
</evidence>
<proteinExistence type="predicted"/>
<protein>
    <submittedName>
        <fullName evidence="2">Uncharacterized protein</fullName>
    </submittedName>
</protein>
<reference evidence="2 3" key="1">
    <citation type="journal article" date="2023" name="Life. Sci Alliance">
        <title>Evolutionary insights into 3D genome organization and epigenetic landscape of Vigna mungo.</title>
        <authorList>
            <person name="Junaid A."/>
            <person name="Singh B."/>
            <person name="Bhatia S."/>
        </authorList>
    </citation>
    <scope>NUCLEOTIDE SEQUENCE [LARGE SCALE GENOMIC DNA]</scope>
    <source>
        <strain evidence="2">Urdbean</strain>
    </source>
</reference>
<keyword evidence="3" id="KW-1185">Reference proteome</keyword>
<feature type="region of interest" description="Disordered" evidence="1">
    <location>
        <begin position="30"/>
        <end position="71"/>
    </location>
</feature>
<dbReference type="Proteomes" id="UP001374535">
    <property type="component" value="Chromosome 2"/>
</dbReference>
<dbReference type="EMBL" id="CP144699">
    <property type="protein sequence ID" value="WVZ20479.1"/>
    <property type="molecule type" value="Genomic_DNA"/>
</dbReference>